<dbReference type="eggNOG" id="ENOG502TF94">
    <property type="taxonomic scope" value="Eukaryota"/>
</dbReference>
<feature type="chain" id="PRO_5010877871" evidence="2">
    <location>
        <begin position="21"/>
        <end position="342"/>
    </location>
</feature>
<feature type="region of interest" description="Disordered" evidence="1">
    <location>
        <begin position="311"/>
        <end position="342"/>
    </location>
</feature>
<evidence type="ECO:0000256" key="1">
    <source>
        <dbReference type="SAM" id="MobiDB-lite"/>
    </source>
</evidence>
<feature type="signal peptide" evidence="2">
    <location>
        <begin position="1"/>
        <end position="20"/>
    </location>
</feature>
<organism evidence="3">
    <name type="scientific">Amphimedon queenslandica</name>
    <name type="common">Sponge</name>
    <dbReference type="NCBI Taxonomy" id="400682"/>
    <lineage>
        <taxon>Eukaryota</taxon>
        <taxon>Metazoa</taxon>
        <taxon>Porifera</taxon>
        <taxon>Demospongiae</taxon>
        <taxon>Heteroscleromorpha</taxon>
        <taxon>Haplosclerida</taxon>
        <taxon>Niphatidae</taxon>
        <taxon>Amphimedon</taxon>
    </lineage>
</organism>
<dbReference type="InParanoid" id="A0A1X7SIT1"/>
<evidence type="ECO:0000313" key="3">
    <source>
        <dbReference type="EnsemblMetazoa" id="Aqu2.1.02016_001"/>
    </source>
</evidence>
<keyword evidence="2" id="KW-0732">Signal</keyword>
<protein>
    <submittedName>
        <fullName evidence="3">Uncharacterized protein</fullName>
    </submittedName>
</protein>
<feature type="region of interest" description="Disordered" evidence="1">
    <location>
        <begin position="106"/>
        <end position="133"/>
    </location>
</feature>
<proteinExistence type="predicted"/>
<reference evidence="3" key="1">
    <citation type="submission" date="2017-05" db="UniProtKB">
        <authorList>
            <consortium name="EnsemblMetazoa"/>
        </authorList>
    </citation>
    <scope>IDENTIFICATION</scope>
</reference>
<sequence>MHRCCTGLSLAVFNAVSSSAAPFHCLICQNSLLLKEVSCLKDTVSSLKKEISDLKSTGPSNTISLEVTALQEKVSTLSHVVSQLKTSNQQEASNELETHQSEDAALGQFSNSTNPPTTTSAKPASSRNRPSNSIDLNERKYNIILFGVTEMPRGSSRSERFSSDYEEVSNVLARLEENSEHICLIRDCRRVGRYNPQSERPRPLLVTLGSTSDVSYILSKRRSLTSPLSIRRDFSPSQRSDRSILFREKDKLVESGIDIATIKIRKSHLYVSDRLVGRVANGVYISSQSLGELASSLSELGTSLSVSQTDLSTSQSVSNSHSATPPSNTMVNSSGVTPSESN</sequence>
<name>A0A1X7SIT1_AMPQE</name>
<dbReference type="AlphaFoldDB" id="A0A1X7SIT1"/>
<dbReference type="EnsemblMetazoa" id="Aqu2.1.02016_001">
    <property type="protein sequence ID" value="Aqu2.1.02016_001"/>
    <property type="gene ID" value="Aqu2.1.02016"/>
</dbReference>
<accession>A0A1X7SIT1</accession>
<feature type="compositionally biased region" description="Low complexity" evidence="1">
    <location>
        <begin position="110"/>
        <end position="126"/>
    </location>
</feature>
<evidence type="ECO:0000256" key="2">
    <source>
        <dbReference type="SAM" id="SignalP"/>
    </source>
</evidence>
<dbReference type="OrthoDB" id="7477315at2759"/>